<keyword evidence="1" id="KW-0732">Signal</keyword>
<dbReference type="RefSeq" id="XP_022481220.1">
    <property type="nucleotide sequence ID" value="XM_022612081.1"/>
</dbReference>
<gene>
    <name evidence="2" type="ORF">CORC01_00424</name>
</gene>
<name>A0A1G4BS00_9PEZI</name>
<dbReference type="EMBL" id="MJBS01000003">
    <property type="protein sequence ID" value="OHF04085.1"/>
    <property type="molecule type" value="Genomic_DNA"/>
</dbReference>
<dbReference type="OrthoDB" id="4790132at2759"/>
<dbReference type="Proteomes" id="UP000176998">
    <property type="component" value="Unassembled WGS sequence"/>
</dbReference>
<dbReference type="GeneID" id="34553591"/>
<evidence type="ECO:0000313" key="2">
    <source>
        <dbReference type="EMBL" id="OHF04085.1"/>
    </source>
</evidence>
<feature type="chain" id="PRO_5009603273" evidence="1">
    <location>
        <begin position="21"/>
        <end position="136"/>
    </location>
</feature>
<dbReference type="AlphaFoldDB" id="A0A1G4BS00"/>
<sequence>MISYKSLFLFVPPILQNVAANTCNNHGSWYIKINLAAGAQGNRRGDLYAEHSKTPGVISHSMWIYDPETQLTTYTPDDPTLNNTLISVLGLQNLDIQQTVLGIPLKGSGLIDMYFNPGANGRGGKGNTTIVSELDN</sequence>
<organism evidence="2 3">
    <name type="scientific">Colletotrichum orchidophilum</name>
    <dbReference type="NCBI Taxonomy" id="1209926"/>
    <lineage>
        <taxon>Eukaryota</taxon>
        <taxon>Fungi</taxon>
        <taxon>Dikarya</taxon>
        <taxon>Ascomycota</taxon>
        <taxon>Pezizomycotina</taxon>
        <taxon>Sordariomycetes</taxon>
        <taxon>Hypocreomycetidae</taxon>
        <taxon>Glomerellales</taxon>
        <taxon>Glomerellaceae</taxon>
        <taxon>Colletotrichum</taxon>
    </lineage>
</organism>
<evidence type="ECO:0000256" key="1">
    <source>
        <dbReference type="SAM" id="SignalP"/>
    </source>
</evidence>
<feature type="signal peptide" evidence="1">
    <location>
        <begin position="1"/>
        <end position="20"/>
    </location>
</feature>
<protein>
    <submittedName>
        <fullName evidence="2">Uncharacterized protein</fullName>
    </submittedName>
</protein>
<proteinExistence type="predicted"/>
<comment type="caution">
    <text evidence="2">The sequence shown here is derived from an EMBL/GenBank/DDBJ whole genome shotgun (WGS) entry which is preliminary data.</text>
</comment>
<keyword evidence="3" id="KW-1185">Reference proteome</keyword>
<accession>A0A1G4BS00</accession>
<reference evidence="2 3" key="1">
    <citation type="submission" date="2016-09" db="EMBL/GenBank/DDBJ databases">
        <authorList>
            <person name="Capua I."/>
            <person name="De Benedictis P."/>
            <person name="Joannis T."/>
            <person name="Lombin L.H."/>
            <person name="Cattoli G."/>
        </authorList>
    </citation>
    <scope>NUCLEOTIDE SEQUENCE [LARGE SCALE GENOMIC DNA]</scope>
    <source>
        <strain evidence="2 3">IMI 309357</strain>
    </source>
</reference>
<evidence type="ECO:0000313" key="3">
    <source>
        <dbReference type="Proteomes" id="UP000176998"/>
    </source>
</evidence>